<sequence length="419" mass="43347">MAQKVLLSQALWLISIPEAAARLHGQHARGRISISEMSLRSPKSSSGATTPGMLVGRLLTEAIVFARNAITRFANSERPNAAALNPLAFSESLIQSQQDVLPSLSSFQRSLKAATETTEPADSYELDPTDFVDSIDEVAALAGIAACHILLSIGHSDPRDSASSASDALRGLKETLRAATTALGEGGSGSGVAILQELGLGSAPFQVCLLVVLAHNLDRLRQIAFSQMAVCRRDAVAVVKLLDELTSLAYGSRSDCAIAAGGGGGGGLSGRLSIVVQLSDREHVSRKASPSGAAAVADGDEGHGPFLQALREIAGELRSSMSASGNGSAAAAVLETVLQAAYRRTIEELQRTGVSLSPGSEDGIPDKGTASIDNRHLSTSMVQLSRVDSWRSSFSSSGGGAGGGAFNSNAQQEMPCVRI</sequence>
<organism evidence="3 4">
    <name type="scientific">Volvox africanus</name>
    <dbReference type="NCBI Taxonomy" id="51714"/>
    <lineage>
        <taxon>Eukaryota</taxon>
        <taxon>Viridiplantae</taxon>
        <taxon>Chlorophyta</taxon>
        <taxon>core chlorophytes</taxon>
        <taxon>Chlorophyceae</taxon>
        <taxon>CS clade</taxon>
        <taxon>Chlamydomonadales</taxon>
        <taxon>Volvocaceae</taxon>
        <taxon>Volvox</taxon>
    </lineage>
</organism>
<reference evidence="3 4" key="1">
    <citation type="journal article" date="2023" name="IScience">
        <title>Expanded male sex-determining region conserved during the evolution of homothallism in the green alga Volvox.</title>
        <authorList>
            <person name="Yamamoto K."/>
            <person name="Matsuzaki R."/>
            <person name="Mahakham W."/>
            <person name="Heman W."/>
            <person name="Sekimoto H."/>
            <person name="Kawachi M."/>
            <person name="Minakuchi Y."/>
            <person name="Toyoda A."/>
            <person name="Nozaki H."/>
        </authorList>
    </citation>
    <scope>NUCLEOTIDE SEQUENCE [LARGE SCALE GENOMIC DNA]</scope>
    <source>
        <strain evidence="3 4">NIES-4468</strain>
    </source>
</reference>
<evidence type="ECO:0000256" key="2">
    <source>
        <dbReference type="SAM" id="SignalP"/>
    </source>
</evidence>
<accession>A0ABQ5SES2</accession>
<comment type="caution">
    <text evidence="3">The sequence shown here is derived from an EMBL/GenBank/DDBJ whole genome shotgun (WGS) entry which is preliminary data.</text>
</comment>
<name>A0ABQ5SES2_9CHLO</name>
<keyword evidence="4" id="KW-1185">Reference proteome</keyword>
<evidence type="ECO:0000313" key="4">
    <source>
        <dbReference type="Proteomes" id="UP001165090"/>
    </source>
</evidence>
<protein>
    <submittedName>
        <fullName evidence="3">Uncharacterized protein</fullName>
    </submittedName>
</protein>
<feature type="chain" id="PRO_5047011669" evidence="2">
    <location>
        <begin position="22"/>
        <end position="419"/>
    </location>
</feature>
<dbReference type="EMBL" id="BSDZ01000079">
    <property type="protein sequence ID" value="GLI68169.1"/>
    <property type="molecule type" value="Genomic_DNA"/>
</dbReference>
<evidence type="ECO:0000256" key="1">
    <source>
        <dbReference type="SAM" id="MobiDB-lite"/>
    </source>
</evidence>
<feature type="signal peptide" evidence="2">
    <location>
        <begin position="1"/>
        <end position="21"/>
    </location>
</feature>
<proteinExistence type="predicted"/>
<keyword evidence="2" id="KW-0732">Signal</keyword>
<feature type="non-terminal residue" evidence="3">
    <location>
        <position position="419"/>
    </location>
</feature>
<dbReference type="Proteomes" id="UP001165090">
    <property type="component" value="Unassembled WGS sequence"/>
</dbReference>
<gene>
    <name evidence="3" type="ORF">VaNZ11_012509</name>
</gene>
<feature type="region of interest" description="Disordered" evidence="1">
    <location>
        <begin position="398"/>
        <end position="419"/>
    </location>
</feature>
<evidence type="ECO:0000313" key="3">
    <source>
        <dbReference type="EMBL" id="GLI68169.1"/>
    </source>
</evidence>